<comment type="subcellular location">
    <subcellularLocation>
        <location evidence="8">Cytoplasm</location>
    </subcellularLocation>
</comment>
<keyword evidence="3 8" id="KW-0547">Nucleotide-binding</keyword>
<dbReference type="Gene3D" id="3.40.50.880">
    <property type="match status" value="1"/>
</dbReference>
<keyword evidence="6 8" id="KW-0067">ATP-binding</keyword>
<comment type="pathway">
    <text evidence="8">Purine metabolism; IMP biosynthesis via de novo pathway; 5-amino-1-(5-phospho-D-ribosyl)imidazole from N(2)-formyl-N(1)-(5-phospho-D-ribosyl)glycinamide: step 1/2.</text>
</comment>
<dbReference type="GO" id="GO:0006189">
    <property type="term" value="P:'de novo' IMP biosynthetic process"/>
    <property type="evidence" value="ECO:0007669"/>
    <property type="project" value="UniProtKB-UniRule"/>
</dbReference>
<evidence type="ECO:0000256" key="8">
    <source>
        <dbReference type="HAMAP-Rule" id="MF_00421"/>
    </source>
</evidence>
<evidence type="ECO:0000313" key="9">
    <source>
        <dbReference type="EMBL" id="CAO80478.1"/>
    </source>
</evidence>
<dbReference type="eggNOG" id="COG0047">
    <property type="taxonomic scope" value="Bacteria"/>
</dbReference>
<name>B0VGP1_CLOAI</name>
<dbReference type="PANTHER" id="PTHR47552">
    <property type="entry name" value="PHOSPHORIBOSYLFORMYLGLYCINAMIDINE SYNTHASE SUBUNIT PURQ"/>
    <property type="match status" value="1"/>
</dbReference>
<keyword evidence="2 8" id="KW-0436">Ligase</keyword>
<evidence type="ECO:0000256" key="3">
    <source>
        <dbReference type="ARBA" id="ARBA00022741"/>
    </source>
</evidence>
<feature type="active site" evidence="8">
    <location>
        <position position="204"/>
    </location>
</feature>
<dbReference type="AlphaFoldDB" id="B0VGP1"/>
<evidence type="ECO:0000256" key="7">
    <source>
        <dbReference type="ARBA" id="ARBA00022962"/>
    </source>
</evidence>
<evidence type="ECO:0000256" key="1">
    <source>
        <dbReference type="ARBA" id="ARBA00022490"/>
    </source>
</evidence>
<keyword evidence="10" id="KW-1185">Reference proteome</keyword>
<keyword evidence="4 8" id="KW-0658">Purine biosynthesis</keyword>
<dbReference type="EC" id="3.5.1.2" evidence="8"/>
<dbReference type="InterPro" id="IPR010075">
    <property type="entry name" value="PRibForGlyAmidine_synth_PurQ"/>
</dbReference>
<feature type="active site" evidence="8">
    <location>
        <position position="202"/>
    </location>
</feature>
<accession>B0VGP1</accession>
<evidence type="ECO:0000256" key="5">
    <source>
        <dbReference type="ARBA" id="ARBA00022801"/>
    </source>
</evidence>
<dbReference type="GO" id="GO:0005737">
    <property type="term" value="C:cytoplasm"/>
    <property type="evidence" value="ECO:0007669"/>
    <property type="project" value="UniProtKB-SubCell"/>
</dbReference>
<organism evidence="9 10">
    <name type="scientific">Cloacimonas acidaminovorans (strain Evry)</name>
    <dbReference type="NCBI Taxonomy" id="459349"/>
    <lineage>
        <taxon>Bacteria</taxon>
        <taxon>Pseudomonadati</taxon>
        <taxon>Candidatus Cloacimonadota</taxon>
        <taxon>Candidatus Cloacimonadia</taxon>
        <taxon>Candidatus Cloacimonadales</taxon>
        <taxon>Candidatus Cloacimonadaceae</taxon>
        <taxon>Candidatus Cloacimonas</taxon>
    </lineage>
</organism>
<evidence type="ECO:0000313" key="10">
    <source>
        <dbReference type="Proteomes" id="UP000002019"/>
    </source>
</evidence>
<gene>
    <name evidence="8 9" type="primary">purQ</name>
    <name evidence="9" type="ordered locus">CLOAM0593</name>
</gene>
<comment type="catalytic activity">
    <reaction evidence="8">
        <text>N(2)-formyl-N(1)-(5-phospho-beta-D-ribosyl)glycinamide + L-glutamine + ATP + H2O = 2-formamido-N(1)-(5-O-phospho-beta-D-ribosyl)acetamidine + L-glutamate + ADP + phosphate + H(+)</text>
        <dbReference type="Rhea" id="RHEA:17129"/>
        <dbReference type="ChEBI" id="CHEBI:15377"/>
        <dbReference type="ChEBI" id="CHEBI:15378"/>
        <dbReference type="ChEBI" id="CHEBI:29985"/>
        <dbReference type="ChEBI" id="CHEBI:30616"/>
        <dbReference type="ChEBI" id="CHEBI:43474"/>
        <dbReference type="ChEBI" id="CHEBI:58359"/>
        <dbReference type="ChEBI" id="CHEBI:147286"/>
        <dbReference type="ChEBI" id="CHEBI:147287"/>
        <dbReference type="ChEBI" id="CHEBI:456216"/>
        <dbReference type="EC" id="6.3.5.3"/>
    </reaction>
</comment>
<evidence type="ECO:0000256" key="4">
    <source>
        <dbReference type="ARBA" id="ARBA00022755"/>
    </source>
</evidence>
<keyword evidence="1 8" id="KW-0963">Cytoplasm</keyword>
<dbReference type="InterPro" id="IPR029062">
    <property type="entry name" value="Class_I_gatase-like"/>
</dbReference>
<dbReference type="GO" id="GO:0004359">
    <property type="term" value="F:glutaminase activity"/>
    <property type="evidence" value="ECO:0007669"/>
    <property type="project" value="UniProtKB-EC"/>
</dbReference>
<protein>
    <recommendedName>
        <fullName evidence="8">Phosphoribosylformylglycinamidine synthase subunit PurQ</fullName>
        <shortName evidence="8">FGAM synthase</shortName>
        <ecNumber evidence="8">6.3.5.3</ecNumber>
    </recommendedName>
    <alternativeName>
        <fullName evidence="8">Formylglycinamide ribonucleotide amidotransferase subunit I</fullName>
        <shortName evidence="8">FGAR amidotransferase I</shortName>
        <shortName evidence="8">FGAR-AT I</shortName>
    </alternativeName>
    <alternativeName>
        <fullName evidence="8">Glutaminase PurQ</fullName>
        <ecNumber evidence="8">3.5.1.2</ecNumber>
    </alternativeName>
    <alternativeName>
        <fullName evidence="8">Phosphoribosylformylglycinamidine synthase subunit I</fullName>
    </alternativeName>
</protein>
<dbReference type="GO" id="GO:0005524">
    <property type="term" value="F:ATP binding"/>
    <property type="evidence" value="ECO:0007669"/>
    <property type="project" value="UniProtKB-KW"/>
</dbReference>
<dbReference type="UniPathway" id="UPA00074">
    <property type="reaction ID" value="UER00128"/>
</dbReference>
<dbReference type="PANTHER" id="PTHR47552:SF1">
    <property type="entry name" value="PHOSPHORIBOSYLFORMYLGLYCINAMIDINE SYNTHASE SUBUNIT PURQ"/>
    <property type="match status" value="1"/>
</dbReference>
<dbReference type="EMBL" id="CU466930">
    <property type="protein sequence ID" value="CAO80478.1"/>
    <property type="molecule type" value="Genomic_DNA"/>
</dbReference>
<evidence type="ECO:0000256" key="2">
    <source>
        <dbReference type="ARBA" id="ARBA00022598"/>
    </source>
</evidence>
<dbReference type="STRING" id="459349.CLOAM0593"/>
<sequence>MRISVVTFPGSNCDYDTYRVCKSRGNQTKLIWHKDSDLEKPDLVILPGGFSYGDYLRCGALARFSPIVQEVIAFAQKGGLLVGICNGFQILTECGLLPGTLMMNANLHFICQHQYIRVETEASPFTQGIGKGKVMDIPIAHKEGNYYIDPEGLKQLIANDQILFRYCDKQGNINIESNPNGSLDNIAGICNKQRNILGMMPHPERSATETVPTKDGRWIFAAIENALE</sequence>
<dbReference type="HOGENOM" id="CLU_001031_3_1_0"/>
<feature type="active site" description="Nucleophile" evidence="8">
    <location>
        <position position="85"/>
    </location>
</feature>
<proteinExistence type="inferred from homology"/>
<keyword evidence="7 8" id="KW-0315">Glutamine amidotransferase</keyword>
<dbReference type="PIRSF" id="PIRSF001586">
    <property type="entry name" value="FGAM_synth_I"/>
    <property type="match status" value="1"/>
</dbReference>
<dbReference type="PROSITE" id="PS51273">
    <property type="entry name" value="GATASE_TYPE_1"/>
    <property type="match status" value="1"/>
</dbReference>
<dbReference type="CDD" id="cd01740">
    <property type="entry name" value="GATase1_FGAR_AT"/>
    <property type="match status" value="1"/>
</dbReference>
<dbReference type="KEGG" id="caci:CLOAM0593"/>
<dbReference type="HAMAP" id="MF_00421">
    <property type="entry name" value="PurQ"/>
    <property type="match status" value="1"/>
</dbReference>
<dbReference type="GO" id="GO:0016740">
    <property type="term" value="F:transferase activity"/>
    <property type="evidence" value="ECO:0007669"/>
    <property type="project" value="UniProtKB-KW"/>
</dbReference>
<evidence type="ECO:0000256" key="6">
    <source>
        <dbReference type="ARBA" id="ARBA00022840"/>
    </source>
</evidence>
<dbReference type="Pfam" id="PF13507">
    <property type="entry name" value="GATase_5"/>
    <property type="match status" value="1"/>
</dbReference>
<dbReference type="RefSeq" id="WP_015424338.1">
    <property type="nucleotide sequence ID" value="NC_020449.1"/>
</dbReference>
<reference evidence="9 10" key="1">
    <citation type="journal article" date="2008" name="J. Bacteriol.">
        <title>'Candidatus Cloacamonas acidaminovorans': genome sequence reconstruction provides a first glimpse of a new bacterial division.</title>
        <authorList>
            <person name="Pelletier E."/>
            <person name="Kreimeyer A."/>
            <person name="Bocs S."/>
            <person name="Rouy Z."/>
            <person name="Gyapay G."/>
            <person name="Chouari R."/>
            <person name="Riviere D."/>
            <person name="Ganesan A."/>
            <person name="Daegelen P."/>
            <person name="Sghir A."/>
            <person name="Cohen G.N."/>
            <person name="Medigue C."/>
            <person name="Weissenbach J."/>
            <person name="Le Paslier D."/>
        </authorList>
    </citation>
    <scope>NUCLEOTIDE SEQUENCE [LARGE SCALE GENOMIC DNA]</scope>
    <source>
        <strain evidence="10">Evry</strain>
    </source>
</reference>
<dbReference type="GO" id="GO:0004642">
    <property type="term" value="F:phosphoribosylformylglycinamidine synthase activity"/>
    <property type="evidence" value="ECO:0007669"/>
    <property type="project" value="UniProtKB-UniRule"/>
</dbReference>
<dbReference type="NCBIfam" id="TIGR01737">
    <property type="entry name" value="FGAM_synth_I"/>
    <property type="match status" value="1"/>
</dbReference>
<dbReference type="Proteomes" id="UP000002019">
    <property type="component" value="Chromosome"/>
</dbReference>
<dbReference type="SMART" id="SM01211">
    <property type="entry name" value="GATase_5"/>
    <property type="match status" value="1"/>
</dbReference>
<dbReference type="NCBIfam" id="NF002957">
    <property type="entry name" value="PRK03619.1"/>
    <property type="match status" value="1"/>
</dbReference>
<comment type="catalytic activity">
    <reaction evidence="8">
        <text>L-glutamine + H2O = L-glutamate + NH4(+)</text>
        <dbReference type="Rhea" id="RHEA:15889"/>
        <dbReference type="ChEBI" id="CHEBI:15377"/>
        <dbReference type="ChEBI" id="CHEBI:28938"/>
        <dbReference type="ChEBI" id="CHEBI:29985"/>
        <dbReference type="ChEBI" id="CHEBI:58359"/>
        <dbReference type="EC" id="3.5.1.2"/>
    </reaction>
</comment>
<comment type="subunit">
    <text evidence="8">Part of the FGAM synthase complex composed of 1 PurL, 1 PurQ and 2 PurS subunits.</text>
</comment>
<keyword evidence="5 8" id="KW-0378">Hydrolase</keyword>
<dbReference type="OrthoDB" id="9804441at2"/>
<dbReference type="EC" id="6.3.5.3" evidence="8"/>
<comment type="function">
    <text evidence="8">Part of the phosphoribosylformylglycinamidine synthase complex involved in the purines biosynthetic pathway. Catalyzes the ATP-dependent conversion of formylglycinamide ribonucleotide (FGAR) and glutamine to yield formylglycinamidine ribonucleotide (FGAM) and glutamate. The FGAM synthase complex is composed of three subunits. PurQ produces an ammonia molecule by converting glutamine to glutamate. PurL transfers the ammonia molecule to FGAR to form FGAM in an ATP-dependent manner. PurS interacts with PurQ and PurL and is thought to assist in the transfer of the ammonia molecule from PurQ to PurL.</text>
</comment>
<dbReference type="SUPFAM" id="SSF52317">
    <property type="entry name" value="Class I glutamine amidotransferase-like"/>
    <property type="match status" value="1"/>
</dbReference>